<feature type="transmembrane region" description="Helical" evidence="2">
    <location>
        <begin position="255"/>
        <end position="276"/>
    </location>
</feature>
<dbReference type="Gene3D" id="3.30.700.10">
    <property type="entry name" value="Glycoprotein, Type 4 Pilin"/>
    <property type="match status" value="1"/>
</dbReference>
<keyword evidence="2" id="KW-0812">Transmembrane</keyword>
<dbReference type="Pfam" id="PF07963">
    <property type="entry name" value="N_methyl"/>
    <property type="match status" value="1"/>
</dbReference>
<name>A0A5C5VNF6_9BACT</name>
<proteinExistence type="predicted"/>
<organism evidence="3 4">
    <name type="scientific">Blastopirellula retiformator</name>
    <dbReference type="NCBI Taxonomy" id="2527970"/>
    <lineage>
        <taxon>Bacteria</taxon>
        <taxon>Pseudomonadati</taxon>
        <taxon>Planctomycetota</taxon>
        <taxon>Planctomycetia</taxon>
        <taxon>Pirellulales</taxon>
        <taxon>Pirellulaceae</taxon>
        <taxon>Blastopirellula</taxon>
    </lineage>
</organism>
<feature type="transmembrane region" description="Helical" evidence="2">
    <location>
        <begin position="316"/>
        <end position="335"/>
    </location>
</feature>
<sequence length="596" mass="66013">MSSRPAAPIRRIGFTLVELLVVVAVIGLVTALLLPAVQMARESAQKAKRQSSPMATPLAEAPIARPSSQDVTPLPTIERLEQRMKLDSSYHRIGWDIFSRFVVASEGSLQVAPPTGEQRQVSLLLPFPAGAVEASHVKVDLKDADGQPLGAEQVVYGRDGIACRYTFTDDQPIVVDWTFQVSGRDDFVYRLPPAVKIGDGEVTLQLDVATWSIPDEALQPTNVNANQLHWEIANLVTMPAIRVNIPSAQTPTARVLLLLRLTGVAVLFFGAGFWYLSELDHPGHLDDFRWGRFTLLAGNFCFFFLIFTTLEFHGQLHTWQSVLIAAILSLPLLTLHVTRILDLRFALWRVIPLTLLSLGIVMSGVYGGAYRDYLMIAAAFLIVAIVTLTFGQWRAQRESHDRQLLEDRRAYALQLLEWCVSDVAPRLATVRQMYIDASQHSADLSGAENIELREELEYSGKRVADVEDNFLEVREQLEQQATTADSPLPSSYYKQITDKLSQQVFLWNGRLTSLLQRLERIAPAAARPDEAGEAHCSSCGEKVAGGRFCHACGVPLARRLGCSKCGETATIPVHLLQEEAIDDAVHCFHCGTVLKL</sequence>
<dbReference type="InterPro" id="IPR012902">
    <property type="entry name" value="N_methyl_site"/>
</dbReference>
<dbReference type="AlphaFoldDB" id="A0A5C5VNF6"/>
<dbReference type="Proteomes" id="UP000318878">
    <property type="component" value="Unassembled WGS sequence"/>
</dbReference>
<feature type="transmembrane region" description="Helical" evidence="2">
    <location>
        <begin position="347"/>
        <end position="367"/>
    </location>
</feature>
<keyword evidence="2" id="KW-1133">Transmembrane helix</keyword>
<evidence type="ECO:0000313" key="4">
    <source>
        <dbReference type="Proteomes" id="UP000318878"/>
    </source>
</evidence>
<gene>
    <name evidence="3" type="ORF">Enr8_09670</name>
</gene>
<dbReference type="RefSeq" id="WP_146429452.1">
    <property type="nucleotide sequence ID" value="NZ_SJPF01000001.1"/>
</dbReference>
<reference evidence="3 4" key="1">
    <citation type="submission" date="2019-02" db="EMBL/GenBank/DDBJ databases">
        <title>Deep-cultivation of Planctomycetes and their phenomic and genomic characterization uncovers novel biology.</title>
        <authorList>
            <person name="Wiegand S."/>
            <person name="Jogler M."/>
            <person name="Boedeker C."/>
            <person name="Pinto D."/>
            <person name="Vollmers J."/>
            <person name="Rivas-Marin E."/>
            <person name="Kohn T."/>
            <person name="Peeters S.H."/>
            <person name="Heuer A."/>
            <person name="Rast P."/>
            <person name="Oberbeckmann S."/>
            <person name="Bunk B."/>
            <person name="Jeske O."/>
            <person name="Meyerdierks A."/>
            <person name="Storesund J.E."/>
            <person name="Kallscheuer N."/>
            <person name="Luecker S."/>
            <person name="Lage O.M."/>
            <person name="Pohl T."/>
            <person name="Merkel B.J."/>
            <person name="Hornburger P."/>
            <person name="Mueller R.-W."/>
            <person name="Bruemmer F."/>
            <person name="Labrenz M."/>
            <person name="Spormann A.M."/>
            <person name="Op Den Camp H."/>
            <person name="Overmann J."/>
            <person name="Amann R."/>
            <person name="Jetten M.S.M."/>
            <person name="Mascher T."/>
            <person name="Medema M.H."/>
            <person name="Devos D.P."/>
            <person name="Kaster A.-K."/>
            <person name="Ovreas L."/>
            <person name="Rohde M."/>
            <person name="Galperin M.Y."/>
            <person name="Jogler C."/>
        </authorList>
    </citation>
    <scope>NUCLEOTIDE SEQUENCE [LARGE SCALE GENOMIC DNA]</scope>
    <source>
        <strain evidence="3 4">Enr8</strain>
    </source>
</reference>
<evidence type="ECO:0000256" key="1">
    <source>
        <dbReference type="SAM" id="MobiDB-lite"/>
    </source>
</evidence>
<dbReference type="OrthoDB" id="273217at2"/>
<comment type="caution">
    <text evidence="3">The sequence shown here is derived from an EMBL/GenBank/DDBJ whole genome shotgun (WGS) entry which is preliminary data.</text>
</comment>
<evidence type="ECO:0000256" key="2">
    <source>
        <dbReference type="SAM" id="Phobius"/>
    </source>
</evidence>
<dbReference type="EMBL" id="SJPF01000001">
    <property type="protein sequence ID" value="TWT39269.1"/>
    <property type="molecule type" value="Genomic_DNA"/>
</dbReference>
<feature type="region of interest" description="Disordered" evidence="1">
    <location>
        <begin position="45"/>
        <end position="71"/>
    </location>
</feature>
<evidence type="ECO:0000313" key="3">
    <source>
        <dbReference type="EMBL" id="TWT39269.1"/>
    </source>
</evidence>
<dbReference type="SUPFAM" id="SSF54523">
    <property type="entry name" value="Pili subunits"/>
    <property type="match status" value="1"/>
</dbReference>
<accession>A0A5C5VNF6</accession>
<dbReference type="InterPro" id="IPR045584">
    <property type="entry name" value="Pilin-like"/>
</dbReference>
<feature type="transmembrane region" description="Helical" evidence="2">
    <location>
        <begin position="12"/>
        <end position="34"/>
    </location>
</feature>
<dbReference type="NCBIfam" id="TIGR02532">
    <property type="entry name" value="IV_pilin_GFxxxE"/>
    <property type="match status" value="1"/>
</dbReference>
<feature type="transmembrane region" description="Helical" evidence="2">
    <location>
        <begin position="373"/>
        <end position="393"/>
    </location>
</feature>
<feature type="transmembrane region" description="Helical" evidence="2">
    <location>
        <begin position="288"/>
        <end position="310"/>
    </location>
</feature>
<keyword evidence="4" id="KW-1185">Reference proteome</keyword>
<keyword evidence="2" id="KW-0472">Membrane</keyword>
<protein>
    <submittedName>
        <fullName evidence="3">Uncharacterized protein</fullName>
    </submittedName>
</protein>